<feature type="transmembrane region" description="Helical" evidence="2">
    <location>
        <begin position="56"/>
        <end position="76"/>
    </location>
</feature>
<keyword evidence="2" id="KW-0812">Transmembrane</keyword>
<keyword evidence="4" id="KW-1185">Reference proteome</keyword>
<gene>
    <name evidence="3" type="ORF">LITE_LOCUS47559</name>
</gene>
<evidence type="ECO:0000313" key="4">
    <source>
        <dbReference type="Proteomes" id="UP001154282"/>
    </source>
</evidence>
<dbReference type="AlphaFoldDB" id="A0AAV0RDZ7"/>
<comment type="caution">
    <text evidence="3">The sequence shown here is derived from an EMBL/GenBank/DDBJ whole genome shotgun (WGS) entry which is preliminary data.</text>
</comment>
<feature type="region of interest" description="Disordered" evidence="1">
    <location>
        <begin position="316"/>
        <end position="400"/>
    </location>
</feature>
<evidence type="ECO:0000256" key="2">
    <source>
        <dbReference type="SAM" id="Phobius"/>
    </source>
</evidence>
<name>A0AAV0RDZ7_9ROSI</name>
<feature type="compositionally biased region" description="Basic and acidic residues" evidence="1">
    <location>
        <begin position="366"/>
        <end position="393"/>
    </location>
</feature>
<feature type="compositionally biased region" description="Basic residues" evidence="1">
    <location>
        <begin position="335"/>
        <end position="346"/>
    </location>
</feature>
<accession>A0AAV0RDZ7</accession>
<keyword evidence="2" id="KW-1133">Transmembrane helix</keyword>
<evidence type="ECO:0000256" key="1">
    <source>
        <dbReference type="SAM" id="MobiDB-lite"/>
    </source>
</evidence>
<dbReference type="Proteomes" id="UP001154282">
    <property type="component" value="Unassembled WGS sequence"/>
</dbReference>
<evidence type="ECO:0000313" key="3">
    <source>
        <dbReference type="EMBL" id="CAI0555321.1"/>
    </source>
</evidence>
<sequence>MRGVIGSSPLAATLEPRHRLPASMKLLQKRNKIKGVIEKSIFNDHKGGGCCIRFGSFVKFCVVVIIFCTIFTFVSFPEVDPLSSRPGGRPNFVNRWIWGGEDPRYTTNLEPINWNHITKILHQTLGELKEHQGIGFLNFNTNKTEIQHWKDQISPKANHIVLRLQNADPNTTWDALYPEWIDEEQETEVPICPILPKIEPPRRRLDLIVVKLPCRNEANWSRDVARLHLQLASANLAAVSAKGNYPVHLLFVTKCFPLPNLFTCKELVAREGNAWLYKPDLGVLGQKVNLPVGSCELALPLGDRVLKNSVHLGRTRRVRRQPEAGSLRDDPPLRPRLRLRRHRRRAEHPPLRVDPRPCHPRRRDHHPVPPERAGSRRVESPDGTEDPKPESRKGRLQRMELQQVPAVAAHRLRQDHLHRRRPPHPPQHRLPLLHAGDHRHRQQRHPLQFGSHGHRAVQLHVPTADGAHQRDPILQRRRPRLPERDLHLVAPNPSPAQLPEALLDRRRRRGEKEEERPLRVGSAGALRAPLPRDEAVAVLQGLRLQLELGDLP</sequence>
<organism evidence="3 4">
    <name type="scientific">Linum tenue</name>
    <dbReference type="NCBI Taxonomy" id="586396"/>
    <lineage>
        <taxon>Eukaryota</taxon>
        <taxon>Viridiplantae</taxon>
        <taxon>Streptophyta</taxon>
        <taxon>Embryophyta</taxon>
        <taxon>Tracheophyta</taxon>
        <taxon>Spermatophyta</taxon>
        <taxon>Magnoliopsida</taxon>
        <taxon>eudicotyledons</taxon>
        <taxon>Gunneridae</taxon>
        <taxon>Pentapetalae</taxon>
        <taxon>rosids</taxon>
        <taxon>fabids</taxon>
        <taxon>Malpighiales</taxon>
        <taxon>Linaceae</taxon>
        <taxon>Linum</taxon>
    </lineage>
</organism>
<feature type="compositionally biased region" description="Basic and acidic residues" evidence="1">
    <location>
        <begin position="320"/>
        <end position="333"/>
    </location>
</feature>
<keyword evidence="2" id="KW-0472">Membrane</keyword>
<reference evidence="3" key="1">
    <citation type="submission" date="2022-08" db="EMBL/GenBank/DDBJ databases">
        <authorList>
            <person name="Gutierrez-Valencia J."/>
        </authorList>
    </citation>
    <scope>NUCLEOTIDE SEQUENCE</scope>
</reference>
<feature type="compositionally biased region" description="Basic and acidic residues" evidence="1">
    <location>
        <begin position="347"/>
        <end position="357"/>
    </location>
</feature>
<dbReference type="EMBL" id="CAMGYJ010000010">
    <property type="protein sequence ID" value="CAI0555321.1"/>
    <property type="molecule type" value="Genomic_DNA"/>
</dbReference>
<proteinExistence type="predicted"/>
<protein>
    <submittedName>
        <fullName evidence="3">Uncharacterized protein</fullName>
    </submittedName>
</protein>